<evidence type="ECO:0000313" key="4">
    <source>
        <dbReference type="Proteomes" id="UP000265515"/>
    </source>
</evidence>
<feature type="region of interest" description="Disordered" evidence="2">
    <location>
        <begin position="799"/>
        <end position="837"/>
    </location>
</feature>
<gene>
    <name evidence="3" type="ORF">CBR_g37336</name>
</gene>
<feature type="coiled-coil region" evidence="1">
    <location>
        <begin position="536"/>
        <end position="588"/>
    </location>
</feature>
<keyword evidence="4" id="KW-1185">Reference proteome</keyword>
<sequence>MAGTTVKRETTLGSVMKGGGSVTSTLRLGGGSGLKRGRHPRMGPGGLVSLRGRCEVILEGNAWPVAVVALGAWTVTRMVGSGAAEEEAPPWPPCRRMGTRTGSQETRESWERKDGQRLGVAACQRQESSPADVRGQGSPVAPGWARGGSFHCSSLHCCSVHCSTAAVSTAPVCTAAVSTVAVSTAAVSNAAVSIGPEPLKTQLYSQTKEEGMTYEKFSKIAVDHAGFLQEAQYCHYWKDLQAGKKWKDQTISGNIVGKDNLLVTFEGGLESLTSDQIDYGLEEDSNNHLAQGGDYAAVLPAGEDDREDEAVVEEEEVATEVEEEDPPPRGVVAKWEEYCPLRGRAGPDCCPFERERGEKELLKQAKLKATEEQAMKKKRLEEEMLRFQKEKMMLLEREEEERRAAEEEAAAEEEEEEEEEPLERRRGEERGEVSGTKEEDRWREKKISEWVVNLSFGEDEQAQLYVPQEEREAFARALELIEDPLERQAIEGEKKIEWKLKMMREKKRRSRYYYSSEPLKESDEELDTFIAKLATIKDTVERNLMLEEKRAELNRRLLAARRQEVEDKKRLQAKGDKLQKALEAQKENPSAAEAQLALLREAVLNTRQDMELMRQTLQRVETHRVEFENVWNNFVEKSAKDVDQHVQTYIQALDEHINKVFTPEVVEKIVKGAGGDGGDGDGDDNDDKKSNQGFCFWRAWPKSRSTVPVMATFAEGRNEEALLAELLGDGGDRRAYLIGCRLASDINCCIPAAERNTMYGQLYELMGKYGLAIGLELSHDRSKTAMDLLRKLRKDFSHPHQGNTTVNFTRRGNLRNKEEHGSNENDGNKSVRDGTNVQSSGVDECIRQAHSARISQALGCPEVSPRSQPSKDTYQFVVSQLNFKNRARAYEIFVLGGPECLDGVFRLLLQHKTSDQTSMVATARHLSEWIGARVADMGGVRALELAALMSLAADNKRILSKENCVAEKHGSVNGPGPVWWVHLGFHIVERSALLHQLEYIGGIQSREVSHVFLHRFAKD</sequence>
<feature type="region of interest" description="Disordered" evidence="2">
    <location>
        <begin position="1"/>
        <end position="40"/>
    </location>
</feature>
<feature type="region of interest" description="Disordered" evidence="2">
    <location>
        <begin position="397"/>
        <end position="438"/>
    </location>
</feature>
<evidence type="ECO:0000256" key="2">
    <source>
        <dbReference type="SAM" id="MobiDB-lite"/>
    </source>
</evidence>
<comment type="caution">
    <text evidence="3">The sequence shown here is derived from an EMBL/GenBank/DDBJ whole genome shotgun (WGS) entry which is preliminary data.</text>
</comment>
<name>A0A388JZL4_CHABU</name>
<feature type="compositionally biased region" description="Polar residues" evidence="2">
    <location>
        <begin position="800"/>
        <end position="810"/>
    </location>
</feature>
<feature type="compositionally biased region" description="Basic and acidic residues" evidence="2">
    <location>
        <begin position="815"/>
        <end position="832"/>
    </location>
</feature>
<feature type="compositionally biased region" description="Basic and acidic residues" evidence="2">
    <location>
        <begin position="422"/>
        <end position="438"/>
    </location>
</feature>
<accession>A0A388JZL4</accession>
<feature type="compositionally biased region" description="Basic and acidic residues" evidence="2">
    <location>
        <begin position="397"/>
        <end position="406"/>
    </location>
</feature>
<dbReference type="Proteomes" id="UP000265515">
    <property type="component" value="Unassembled WGS sequence"/>
</dbReference>
<dbReference type="AlphaFoldDB" id="A0A388JZL4"/>
<evidence type="ECO:0000313" key="3">
    <source>
        <dbReference type="EMBL" id="GBG63250.1"/>
    </source>
</evidence>
<feature type="compositionally biased region" description="Basic and acidic residues" evidence="2">
    <location>
        <begin position="105"/>
        <end position="116"/>
    </location>
</feature>
<feature type="region of interest" description="Disordered" evidence="2">
    <location>
        <begin position="84"/>
        <end position="118"/>
    </location>
</feature>
<keyword evidence="1" id="KW-0175">Coiled coil</keyword>
<organism evidence="3 4">
    <name type="scientific">Chara braunii</name>
    <name type="common">Braun's stonewort</name>
    <dbReference type="NCBI Taxonomy" id="69332"/>
    <lineage>
        <taxon>Eukaryota</taxon>
        <taxon>Viridiplantae</taxon>
        <taxon>Streptophyta</taxon>
        <taxon>Charophyceae</taxon>
        <taxon>Charales</taxon>
        <taxon>Characeae</taxon>
        <taxon>Chara</taxon>
    </lineage>
</organism>
<feature type="compositionally biased region" description="Basic and acidic residues" evidence="2">
    <location>
        <begin position="1"/>
        <end position="10"/>
    </location>
</feature>
<feature type="compositionally biased region" description="Acidic residues" evidence="2">
    <location>
        <begin position="407"/>
        <end position="421"/>
    </location>
</feature>
<proteinExistence type="predicted"/>
<dbReference type="EMBL" id="BFEA01000037">
    <property type="protein sequence ID" value="GBG63250.1"/>
    <property type="molecule type" value="Genomic_DNA"/>
</dbReference>
<evidence type="ECO:0000256" key="1">
    <source>
        <dbReference type="SAM" id="Coils"/>
    </source>
</evidence>
<protein>
    <submittedName>
        <fullName evidence="3">Uncharacterized protein</fullName>
    </submittedName>
</protein>
<dbReference type="Gramene" id="GBG63250">
    <property type="protein sequence ID" value="GBG63250"/>
    <property type="gene ID" value="CBR_g37336"/>
</dbReference>
<reference evidence="3 4" key="1">
    <citation type="journal article" date="2018" name="Cell">
        <title>The Chara Genome: Secondary Complexity and Implications for Plant Terrestrialization.</title>
        <authorList>
            <person name="Nishiyama T."/>
            <person name="Sakayama H."/>
            <person name="Vries J.D."/>
            <person name="Buschmann H."/>
            <person name="Saint-Marcoux D."/>
            <person name="Ullrich K.K."/>
            <person name="Haas F.B."/>
            <person name="Vanderstraeten L."/>
            <person name="Becker D."/>
            <person name="Lang D."/>
            <person name="Vosolsobe S."/>
            <person name="Rombauts S."/>
            <person name="Wilhelmsson P.K.I."/>
            <person name="Janitza P."/>
            <person name="Kern R."/>
            <person name="Heyl A."/>
            <person name="Rumpler F."/>
            <person name="Villalobos L.I.A.C."/>
            <person name="Clay J.M."/>
            <person name="Skokan R."/>
            <person name="Toyoda A."/>
            <person name="Suzuki Y."/>
            <person name="Kagoshima H."/>
            <person name="Schijlen E."/>
            <person name="Tajeshwar N."/>
            <person name="Catarino B."/>
            <person name="Hetherington A.J."/>
            <person name="Saltykova A."/>
            <person name="Bonnot C."/>
            <person name="Breuninger H."/>
            <person name="Symeonidi A."/>
            <person name="Radhakrishnan G.V."/>
            <person name="Van Nieuwerburgh F."/>
            <person name="Deforce D."/>
            <person name="Chang C."/>
            <person name="Karol K.G."/>
            <person name="Hedrich R."/>
            <person name="Ulvskov P."/>
            <person name="Glockner G."/>
            <person name="Delwiche C.F."/>
            <person name="Petrasek J."/>
            <person name="Van de Peer Y."/>
            <person name="Friml J."/>
            <person name="Beilby M."/>
            <person name="Dolan L."/>
            <person name="Kohara Y."/>
            <person name="Sugano S."/>
            <person name="Fujiyama A."/>
            <person name="Delaux P.-M."/>
            <person name="Quint M."/>
            <person name="TheiBen G."/>
            <person name="Hagemann M."/>
            <person name="Harholt J."/>
            <person name="Dunand C."/>
            <person name="Zachgo S."/>
            <person name="Langdale J."/>
            <person name="Maumus F."/>
            <person name="Straeten D.V.D."/>
            <person name="Gould S.B."/>
            <person name="Rensing S.A."/>
        </authorList>
    </citation>
    <scope>NUCLEOTIDE SEQUENCE [LARGE SCALE GENOMIC DNA]</scope>
    <source>
        <strain evidence="3 4">S276</strain>
    </source>
</reference>